<evidence type="ECO:0000313" key="2">
    <source>
        <dbReference type="Proteomes" id="UP000186817"/>
    </source>
</evidence>
<dbReference type="EMBL" id="LSRX01000672">
    <property type="protein sequence ID" value="OLP91284.1"/>
    <property type="molecule type" value="Genomic_DNA"/>
</dbReference>
<comment type="caution">
    <text evidence="1">The sequence shown here is derived from an EMBL/GenBank/DDBJ whole genome shotgun (WGS) entry which is preliminary data.</text>
</comment>
<evidence type="ECO:0000313" key="1">
    <source>
        <dbReference type="EMBL" id="OLP91284.1"/>
    </source>
</evidence>
<name>A0A1Q9D7W8_SYMMI</name>
<reference evidence="1 2" key="1">
    <citation type="submission" date="2016-02" db="EMBL/GenBank/DDBJ databases">
        <title>Genome analysis of coral dinoflagellate symbionts highlights evolutionary adaptations to a symbiotic lifestyle.</title>
        <authorList>
            <person name="Aranda M."/>
            <person name="Li Y."/>
            <person name="Liew Y.J."/>
            <person name="Baumgarten S."/>
            <person name="Simakov O."/>
            <person name="Wilson M."/>
            <person name="Piel J."/>
            <person name="Ashoor H."/>
            <person name="Bougouffa S."/>
            <person name="Bajic V.B."/>
            <person name="Ryu T."/>
            <person name="Ravasi T."/>
            <person name="Bayer T."/>
            <person name="Micklem G."/>
            <person name="Kim H."/>
            <person name="Bhak J."/>
            <person name="Lajeunesse T.C."/>
            <person name="Voolstra C.R."/>
        </authorList>
    </citation>
    <scope>NUCLEOTIDE SEQUENCE [LARGE SCALE GENOMIC DNA]</scope>
    <source>
        <strain evidence="1 2">CCMP2467</strain>
    </source>
</reference>
<keyword evidence="2" id="KW-1185">Reference proteome</keyword>
<protein>
    <submittedName>
        <fullName evidence="1">Uncharacterized protein</fullName>
    </submittedName>
</protein>
<dbReference type="AlphaFoldDB" id="A0A1Q9D7W8"/>
<proteinExistence type="predicted"/>
<organism evidence="1 2">
    <name type="scientific">Symbiodinium microadriaticum</name>
    <name type="common">Dinoflagellate</name>
    <name type="synonym">Zooxanthella microadriatica</name>
    <dbReference type="NCBI Taxonomy" id="2951"/>
    <lineage>
        <taxon>Eukaryota</taxon>
        <taxon>Sar</taxon>
        <taxon>Alveolata</taxon>
        <taxon>Dinophyceae</taxon>
        <taxon>Suessiales</taxon>
        <taxon>Symbiodiniaceae</taxon>
        <taxon>Symbiodinium</taxon>
    </lineage>
</organism>
<dbReference type="Proteomes" id="UP000186817">
    <property type="component" value="Unassembled WGS sequence"/>
</dbReference>
<sequence length="89" mass="9989">MIGNSGRIRVCNNDGQEEKSECRALQVQVVPHLEELVACSIPRAPVRDVRWCWGAADEYDQIFVIVREFVASIPAVNSYQHLFMLGASV</sequence>
<accession>A0A1Q9D7W8</accession>
<gene>
    <name evidence="1" type="ORF">AK812_SmicGene27016</name>
</gene>